<sequence length="57" mass="6525">MYIFLSYHLPHIPFISFARIFLSCYLSITSISLILHILSLTDSQSHLISSVSIIFHS</sequence>
<proteinExistence type="predicted"/>
<organism evidence="2 3">
    <name type="scientific">Fusarium venenatum</name>
    <dbReference type="NCBI Taxonomy" id="56646"/>
    <lineage>
        <taxon>Eukaryota</taxon>
        <taxon>Fungi</taxon>
        <taxon>Dikarya</taxon>
        <taxon>Ascomycota</taxon>
        <taxon>Pezizomycotina</taxon>
        <taxon>Sordariomycetes</taxon>
        <taxon>Hypocreomycetidae</taxon>
        <taxon>Hypocreales</taxon>
        <taxon>Nectriaceae</taxon>
        <taxon>Fusarium</taxon>
    </lineage>
</organism>
<dbReference type="AlphaFoldDB" id="A0A2L2TXY3"/>
<keyword evidence="1" id="KW-0812">Transmembrane</keyword>
<keyword evidence="1" id="KW-0472">Membrane</keyword>
<keyword evidence="3" id="KW-1185">Reference proteome</keyword>
<evidence type="ECO:0000256" key="1">
    <source>
        <dbReference type="SAM" id="Phobius"/>
    </source>
</evidence>
<dbReference type="Proteomes" id="UP000245910">
    <property type="component" value="Chromosome III"/>
</dbReference>
<feature type="transmembrane region" description="Helical" evidence="1">
    <location>
        <begin position="20"/>
        <end position="40"/>
    </location>
</feature>
<protein>
    <submittedName>
        <fullName evidence="2">Uncharacterized protein</fullName>
    </submittedName>
</protein>
<dbReference type="EMBL" id="LN649231">
    <property type="protein sequence ID" value="CEI69656.1"/>
    <property type="molecule type" value="Genomic_DNA"/>
</dbReference>
<accession>A0A2L2TXY3</accession>
<reference evidence="3" key="1">
    <citation type="submission" date="2014-10" db="EMBL/GenBank/DDBJ databases">
        <authorList>
            <person name="King R."/>
        </authorList>
    </citation>
    <scope>NUCLEOTIDE SEQUENCE [LARGE SCALE GENOMIC DNA]</scope>
    <source>
        <strain evidence="3">A3/5</strain>
    </source>
</reference>
<evidence type="ECO:0000313" key="2">
    <source>
        <dbReference type="EMBL" id="CEI69656.1"/>
    </source>
</evidence>
<name>A0A2L2TXY3_9HYPO</name>
<evidence type="ECO:0000313" key="3">
    <source>
        <dbReference type="Proteomes" id="UP000245910"/>
    </source>
</evidence>
<keyword evidence="1" id="KW-1133">Transmembrane helix</keyword>